<dbReference type="Proteomes" id="UP000231019">
    <property type="component" value="Unassembled WGS sequence"/>
</dbReference>
<gene>
    <name evidence="1" type="ORF">COW36_04420</name>
</gene>
<evidence type="ECO:0000313" key="2">
    <source>
        <dbReference type="Proteomes" id="UP000231019"/>
    </source>
</evidence>
<comment type="caution">
    <text evidence="1">The sequence shown here is derived from an EMBL/GenBank/DDBJ whole genome shotgun (WGS) entry which is preliminary data.</text>
</comment>
<reference evidence="1 2" key="1">
    <citation type="submission" date="2017-09" db="EMBL/GenBank/DDBJ databases">
        <title>Depth-based differentiation of microbial function through sediment-hosted aquifers and enrichment of novel symbionts in the deep terrestrial subsurface.</title>
        <authorList>
            <person name="Probst A.J."/>
            <person name="Ladd B."/>
            <person name="Jarett J.K."/>
            <person name="Geller-Mcgrath D.E."/>
            <person name="Sieber C.M."/>
            <person name="Emerson J.B."/>
            <person name="Anantharaman K."/>
            <person name="Thomas B.C."/>
            <person name="Malmstrom R."/>
            <person name="Stieglmeier M."/>
            <person name="Klingl A."/>
            <person name="Woyke T."/>
            <person name="Ryan C.M."/>
            <person name="Banfield J.F."/>
        </authorList>
    </citation>
    <scope>NUCLEOTIDE SEQUENCE [LARGE SCALE GENOMIC DNA]</scope>
    <source>
        <strain evidence="1">CG17_big_fil_post_rev_8_21_14_2_50_48_46</strain>
    </source>
</reference>
<name>A0A2M7G8X1_9BACT</name>
<evidence type="ECO:0008006" key="3">
    <source>
        <dbReference type="Google" id="ProtNLM"/>
    </source>
</evidence>
<organism evidence="1 2">
    <name type="scientific">bacterium (Candidatus Blackallbacteria) CG17_big_fil_post_rev_8_21_14_2_50_48_46</name>
    <dbReference type="NCBI Taxonomy" id="2014261"/>
    <lineage>
        <taxon>Bacteria</taxon>
        <taxon>Candidatus Blackallbacteria</taxon>
    </lineage>
</organism>
<dbReference type="EMBL" id="PFFQ01000012">
    <property type="protein sequence ID" value="PIW18543.1"/>
    <property type="molecule type" value="Genomic_DNA"/>
</dbReference>
<protein>
    <recommendedName>
        <fullName evidence="3">YbjN domain-containing protein</fullName>
    </recommendedName>
</protein>
<evidence type="ECO:0000313" key="1">
    <source>
        <dbReference type="EMBL" id="PIW18543.1"/>
    </source>
</evidence>
<accession>A0A2M7G8X1</accession>
<proteinExistence type="predicted"/>
<dbReference type="AlphaFoldDB" id="A0A2M7G8X1"/>
<sequence>MFTGVVPDSALGAESFLDDEIEYLEFENLIESVAERLDATWSYNLEDETYQIEFVDSEGTLHEAVSVSSEFCEEGFNEGRDLLICKVYLTEYSDAQAHVLPEILQLAQQLVFTKVSMNEHRHLFLVGKALYHQEFVSDVVTTMVEEMSSLAADFRLKLESASK</sequence>